<feature type="domain" description="HTH cro/C1-type" evidence="1">
    <location>
        <begin position="7"/>
        <end position="60"/>
    </location>
</feature>
<dbReference type="Proteomes" id="UP000825179">
    <property type="component" value="Chromosome"/>
</dbReference>
<name>A0A8X8IA15_CALTT</name>
<dbReference type="SUPFAM" id="SSF47413">
    <property type="entry name" value="lambda repressor-like DNA-binding domains"/>
    <property type="match status" value="1"/>
</dbReference>
<keyword evidence="3" id="KW-1185">Reference proteome</keyword>
<dbReference type="RefSeq" id="WP_188624069.1">
    <property type="nucleotide sequence ID" value="NZ_CP082237.1"/>
</dbReference>
<dbReference type="InterPro" id="IPR001387">
    <property type="entry name" value="Cro/C1-type_HTH"/>
</dbReference>
<evidence type="ECO:0000313" key="3">
    <source>
        <dbReference type="Proteomes" id="UP000825179"/>
    </source>
</evidence>
<gene>
    <name evidence="2" type="ORF">HUR95_03730</name>
</gene>
<dbReference type="InterPro" id="IPR010982">
    <property type="entry name" value="Lambda_DNA-bd_dom_sf"/>
</dbReference>
<proteinExistence type="predicted"/>
<organism evidence="2 3">
    <name type="scientific">Caldalkalibacillus thermarum (strain TA2.A1)</name>
    <dbReference type="NCBI Taxonomy" id="986075"/>
    <lineage>
        <taxon>Bacteria</taxon>
        <taxon>Bacillati</taxon>
        <taxon>Bacillota</taxon>
        <taxon>Bacilli</taxon>
        <taxon>Bacillales</taxon>
        <taxon>Bacillaceae</taxon>
        <taxon>Caldalkalibacillus</taxon>
    </lineage>
</organism>
<dbReference type="EMBL" id="CP082237">
    <property type="protein sequence ID" value="QZT34501.1"/>
    <property type="molecule type" value="Genomic_DNA"/>
</dbReference>
<evidence type="ECO:0000259" key="1">
    <source>
        <dbReference type="PROSITE" id="PS50943"/>
    </source>
</evidence>
<dbReference type="Pfam" id="PF01381">
    <property type="entry name" value="HTH_3"/>
    <property type="match status" value="1"/>
</dbReference>
<dbReference type="CDD" id="cd00093">
    <property type="entry name" value="HTH_XRE"/>
    <property type="match status" value="1"/>
</dbReference>
<dbReference type="SMART" id="SM00530">
    <property type="entry name" value="HTH_XRE"/>
    <property type="match status" value="1"/>
</dbReference>
<dbReference type="Gene3D" id="1.10.260.40">
    <property type="entry name" value="lambda repressor-like DNA-binding domains"/>
    <property type="match status" value="1"/>
</dbReference>
<accession>A0A8X8IA15</accession>
<sequence length="221" mass="25692">MHIGLKIKQLRKLKLLTQAQLAEISGVSERTIRRLELTGVAESTTLKLVLTALGTNLEELENMFKDETLTEESKEKHGHIRFLQKIENGRELTRILSNAHQLGYDYHDCNTQEQVELAQVFLTTVADVMDIWDMMEIGRKFELENELSEQIKQLEQQGLWVFGDRIINKETQWVTAIVEIYSKNNPLINTSSLINYSTIRQLNLQVGKQLRFFRFLITPFI</sequence>
<dbReference type="GO" id="GO:0003677">
    <property type="term" value="F:DNA binding"/>
    <property type="evidence" value="ECO:0007669"/>
    <property type="project" value="InterPro"/>
</dbReference>
<dbReference type="AlphaFoldDB" id="A0A8X8IA15"/>
<protein>
    <submittedName>
        <fullName evidence="2">Helix-turn-helix domain-containing protein</fullName>
    </submittedName>
</protein>
<evidence type="ECO:0000313" key="2">
    <source>
        <dbReference type="EMBL" id="QZT34501.1"/>
    </source>
</evidence>
<dbReference type="PROSITE" id="PS50943">
    <property type="entry name" value="HTH_CROC1"/>
    <property type="match status" value="1"/>
</dbReference>
<reference evidence="2 3" key="1">
    <citation type="journal article" date="2020" name="Extremophiles">
        <title>Genomic analysis of Caldalkalibacillus thermarum TA2.A1 reveals aerobic alkaliphilic metabolism and evolutionary hallmarks linking alkaliphilic bacteria and plant life.</title>
        <authorList>
            <person name="de Jong S.I."/>
            <person name="van den Broek M.A."/>
            <person name="Merkel A.Y."/>
            <person name="de la Torre Cortes P."/>
            <person name="Kalamorz F."/>
            <person name="Cook G.M."/>
            <person name="van Loosdrecht M.C.M."/>
            <person name="McMillan D.G.G."/>
        </authorList>
    </citation>
    <scope>NUCLEOTIDE SEQUENCE [LARGE SCALE GENOMIC DNA]</scope>
    <source>
        <strain evidence="2 3">TA2.A1</strain>
    </source>
</reference>
<dbReference type="KEGG" id="cthu:HUR95_03730"/>